<evidence type="ECO:0000256" key="1">
    <source>
        <dbReference type="ARBA" id="ARBA00022801"/>
    </source>
</evidence>
<dbReference type="STRING" id="550983.A4R26_28245"/>
<dbReference type="SUPFAM" id="SSF49785">
    <property type="entry name" value="Galactose-binding domain-like"/>
    <property type="match status" value="1"/>
</dbReference>
<evidence type="ECO:0000259" key="3">
    <source>
        <dbReference type="SMART" id="SM00939"/>
    </source>
</evidence>
<dbReference type="InterPro" id="IPR029058">
    <property type="entry name" value="AB_hydrolase_fold"/>
</dbReference>
<dbReference type="RefSeq" id="WP_081169675.1">
    <property type="nucleotide sequence ID" value="NZ_LWBP01000212.1"/>
</dbReference>
<dbReference type="Gene3D" id="1.10.3020.10">
    <property type="entry name" value="alpha-amino acid ester hydrolase ( Helical cap domain)"/>
    <property type="match status" value="1"/>
</dbReference>
<accession>A0A1V9F318</accession>
<dbReference type="InterPro" id="IPR000383">
    <property type="entry name" value="Xaa-Pro-like_dom"/>
</dbReference>
<dbReference type="SMART" id="SM00939">
    <property type="entry name" value="PepX_C"/>
    <property type="match status" value="1"/>
</dbReference>
<dbReference type="GO" id="GO:0008239">
    <property type="term" value="F:dipeptidyl-peptidase activity"/>
    <property type="evidence" value="ECO:0007669"/>
    <property type="project" value="InterPro"/>
</dbReference>
<gene>
    <name evidence="4" type="ORF">A4R26_28245</name>
</gene>
<feature type="domain" description="Xaa-Pro dipeptidyl-peptidase C-terminal" evidence="3">
    <location>
        <begin position="361"/>
        <end position="627"/>
    </location>
</feature>
<dbReference type="NCBIfam" id="TIGR00976">
    <property type="entry name" value="CocE_NonD"/>
    <property type="match status" value="1"/>
</dbReference>
<reference evidence="5" key="1">
    <citation type="submission" date="2016-04" db="EMBL/GenBank/DDBJ databases">
        <authorList>
            <person name="Chen L."/>
            <person name="Zhuang W."/>
            <person name="Wang G."/>
        </authorList>
    </citation>
    <scope>NUCLEOTIDE SEQUENCE [LARGE SCALE GENOMIC DNA]</scope>
    <source>
        <strain evidence="5">208</strain>
    </source>
</reference>
<dbReference type="Proteomes" id="UP000192276">
    <property type="component" value="Unassembled WGS sequence"/>
</dbReference>
<dbReference type="Gene3D" id="3.40.50.1820">
    <property type="entry name" value="alpha/beta hydrolase"/>
    <property type="match status" value="1"/>
</dbReference>
<dbReference type="OrthoDB" id="319764at2"/>
<dbReference type="Pfam" id="PF02129">
    <property type="entry name" value="Peptidase_S15"/>
    <property type="match status" value="1"/>
</dbReference>
<dbReference type="SUPFAM" id="SSF53474">
    <property type="entry name" value="alpha/beta-Hydrolases"/>
    <property type="match status" value="1"/>
</dbReference>
<keyword evidence="5" id="KW-1185">Reference proteome</keyword>
<dbReference type="InterPro" id="IPR008979">
    <property type="entry name" value="Galactose-bd-like_sf"/>
</dbReference>
<dbReference type="AlphaFoldDB" id="A0A1V9F318"/>
<keyword evidence="2" id="KW-0732">Signal</keyword>
<evidence type="ECO:0000256" key="2">
    <source>
        <dbReference type="SAM" id="SignalP"/>
    </source>
</evidence>
<comment type="caution">
    <text evidence="4">The sequence shown here is derived from an EMBL/GenBank/DDBJ whole genome shotgun (WGS) entry which is preliminary data.</text>
</comment>
<dbReference type="Gene3D" id="2.60.120.260">
    <property type="entry name" value="Galactose-binding domain-like"/>
    <property type="match status" value="1"/>
</dbReference>
<organism evidence="4 5">
    <name type="scientific">Niastella populi</name>
    <dbReference type="NCBI Taxonomy" id="550983"/>
    <lineage>
        <taxon>Bacteria</taxon>
        <taxon>Pseudomonadati</taxon>
        <taxon>Bacteroidota</taxon>
        <taxon>Chitinophagia</taxon>
        <taxon>Chitinophagales</taxon>
        <taxon>Chitinophagaceae</taxon>
        <taxon>Niastella</taxon>
    </lineage>
</organism>
<dbReference type="InterPro" id="IPR013736">
    <property type="entry name" value="Xaa-Pro_dipept_C"/>
</dbReference>
<protein>
    <submittedName>
        <fullName evidence="4">X-Pro dipeptidyl-peptidase</fullName>
    </submittedName>
</protein>
<dbReference type="EMBL" id="LWBP01000212">
    <property type="protein sequence ID" value="OQP52721.1"/>
    <property type="molecule type" value="Genomic_DNA"/>
</dbReference>
<keyword evidence="1" id="KW-0378">Hydrolase</keyword>
<feature type="signal peptide" evidence="2">
    <location>
        <begin position="1"/>
        <end position="19"/>
    </location>
</feature>
<evidence type="ECO:0000313" key="5">
    <source>
        <dbReference type="Proteomes" id="UP000192276"/>
    </source>
</evidence>
<sequence length="632" mass="72214">MRKLFLLLVALHFIGFINAQYEQDSAWFRENYIKKESLIPMRDGVKLFTAAYIPKDVTQKHPILLLRTPYSCHPYGENNFNPAFWERYFRYYAREGYAVVFQDVRGRCMSEGTFVDVRPFNPNKKTKDDIDEASDTYDTIDWLIKNLENNNGNVGVMGISYPGFYSTMAALSGHPALKAVSPQAPVTDWFIGDDFHHNGAFFLMDAFAFYSSGFGTPRPQPTRNRYKPIVTITSQDNYNYYLRTGSLKNFMALTRDSLPFWKDLYAHPNYDAWWQARNVRNFVNNVPEGTATLVVGGTFDAEDCFGAWRTYEAIEKKAKNNNRIVMGPWYHGQWSSTNGTHMGNVQFGSNTSTWYQNNIEMPFFNYYLKGKGSLSKLAEATVFFTGANEWKQYETWPPADKKDEAIYLQPGGKLGWNKPAAKSSFTEYTSDPAHPVPYTENVHFTRTRDYMTDDQRFASRRTDVLSFETDVLENDITLGGTVVADLLTSISTTDADFVVKVIDVFPDDFKYAGASINHSRDAGGAVPMGGYQMLVRGEIMRGRYRNSFSAPEAFKPNKIERVKFELPDVAHTFKKGHKLMIQIQSSWFPLADRNPQKFVNIYECSDSDFQKAVIKVWHDGANSSSIILPVLK</sequence>
<feature type="chain" id="PRO_5012031606" evidence="2">
    <location>
        <begin position="20"/>
        <end position="632"/>
    </location>
</feature>
<dbReference type="Pfam" id="PF08530">
    <property type="entry name" value="PepX_C"/>
    <property type="match status" value="1"/>
</dbReference>
<evidence type="ECO:0000313" key="4">
    <source>
        <dbReference type="EMBL" id="OQP52721.1"/>
    </source>
</evidence>
<proteinExistence type="predicted"/>
<name>A0A1V9F318_9BACT</name>
<dbReference type="InterPro" id="IPR005674">
    <property type="entry name" value="CocE/Ser_esterase"/>
</dbReference>